<feature type="region of interest" description="Disordered" evidence="1">
    <location>
        <begin position="89"/>
        <end position="109"/>
    </location>
</feature>
<evidence type="ECO:0000256" key="1">
    <source>
        <dbReference type="SAM" id="MobiDB-lite"/>
    </source>
</evidence>
<dbReference type="EMBL" id="OA564747">
    <property type="protein sequence ID" value="CAD7195424.1"/>
    <property type="molecule type" value="Genomic_DNA"/>
</dbReference>
<reference evidence="2" key="1">
    <citation type="submission" date="2020-11" db="EMBL/GenBank/DDBJ databases">
        <authorList>
            <person name="Tran Van P."/>
        </authorList>
    </citation>
    <scope>NUCLEOTIDE SEQUENCE</scope>
</reference>
<organism evidence="2">
    <name type="scientific">Timema douglasi</name>
    <name type="common">Walking stick</name>
    <dbReference type="NCBI Taxonomy" id="61478"/>
    <lineage>
        <taxon>Eukaryota</taxon>
        <taxon>Metazoa</taxon>
        <taxon>Ecdysozoa</taxon>
        <taxon>Arthropoda</taxon>
        <taxon>Hexapoda</taxon>
        <taxon>Insecta</taxon>
        <taxon>Pterygota</taxon>
        <taxon>Neoptera</taxon>
        <taxon>Polyneoptera</taxon>
        <taxon>Phasmatodea</taxon>
        <taxon>Timematodea</taxon>
        <taxon>Timematoidea</taxon>
        <taxon>Timematidae</taxon>
        <taxon>Timema</taxon>
    </lineage>
</organism>
<proteinExistence type="predicted"/>
<evidence type="ECO:0000313" key="2">
    <source>
        <dbReference type="EMBL" id="CAD7195424.1"/>
    </source>
</evidence>
<feature type="region of interest" description="Disordered" evidence="1">
    <location>
        <begin position="1"/>
        <end position="24"/>
    </location>
</feature>
<name>A0A7R8VC79_TIMDO</name>
<protein>
    <submittedName>
        <fullName evidence="2">Uncharacterized protein</fullName>
    </submittedName>
</protein>
<feature type="compositionally biased region" description="Polar residues" evidence="1">
    <location>
        <begin position="93"/>
        <end position="109"/>
    </location>
</feature>
<dbReference type="AlphaFoldDB" id="A0A7R8VC79"/>
<sequence length="250" mass="27626">MAEKLPPVHPTDPTEIRTSISPSSAVELDTTSALANYATEEVYPHLSGGRMDNLFGKTTLSTPDRDSNLDLPIISSLVYCESSALDHADTEAGKTTPSSPTEIRTSISPSSAVELNTTSALANYYTEAGDVSLLRNCLPTQQRTHSEDSRDSWFDHAKKTGVKGLTCSTLGCKNVSYLHTIQNTAIPQFSQEWTYLTAKKIYVIYFHIYRKERFACLFLKVVLSSVIERLSSLNGKYTVQSAVYSPVFEH</sequence>
<accession>A0A7R8VC79</accession>
<gene>
    <name evidence="2" type="ORF">TDIB3V08_LOCUS1808</name>
</gene>